<evidence type="ECO:0000256" key="3">
    <source>
        <dbReference type="ARBA" id="ARBA00022801"/>
    </source>
</evidence>
<evidence type="ECO:0000256" key="5">
    <source>
        <dbReference type="PROSITE-ProRule" id="PRU01240"/>
    </source>
</evidence>
<keyword evidence="3 5" id="KW-0378">Hydrolase</keyword>
<dbReference type="Proteomes" id="UP000265509">
    <property type="component" value="Unassembled WGS sequence"/>
</dbReference>
<dbReference type="Gene3D" id="3.40.50.200">
    <property type="entry name" value="Peptidase S8/S53 domain"/>
    <property type="match status" value="1"/>
</dbReference>
<feature type="active site" description="Charge relay system" evidence="5">
    <location>
        <position position="365"/>
    </location>
</feature>
<dbReference type="InterPro" id="IPR050131">
    <property type="entry name" value="Peptidase_S8_subtilisin-like"/>
</dbReference>
<dbReference type="PANTHER" id="PTHR43806">
    <property type="entry name" value="PEPTIDASE S8"/>
    <property type="match status" value="1"/>
</dbReference>
<evidence type="ECO:0000313" key="9">
    <source>
        <dbReference type="Proteomes" id="UP000265509"/>
    </source>
</evidence>
<dbReference type="PROSITE" id="PS00137">
    <property type="entry name" value="SUBTILASE_HIS"/>
    <property type="match status" value="1"/>
</dbReference>
<keyword evidence="2 5" id="KW-0645">Protease</keyword>
<feature type="signal peptide" evidence="6">
    <location>
        <begin position="1"/>
        <end position="22"/>
    </location>
</feature>
<dbReference type="GO" id="GO:0004252">
    <property type="term" value="F:serine-type endopeptidase activity"/>
    <property type="evidence" value="ECO:0007669"/>
    <property type="project" value="UniProtKB-UniRule"/>
</dbReference>
<dbReference type="InterPro" id="IPR023827">
    <property type="entry name" value="Peptidase_S8_Asp-AS"/>
</dbReference>
<dbReference type="RefSeq" id="WP_117957148.1">
    <property type="nucleotide sequence ID" value="NZ_QRAN01000027.1"/>
</dbReference>
<gene>
    <name evidence="8" type="ORF">DWB85_17555</name>
</gene>
<evidence type="ECO:0000256" key="1">
    <source>
        <dbReference type="ARBA" id="ARBA00011073"/>
    </source>
</evidence>
<dbReference type="PROSITE" id="PS51892">
    <property type="entry name" value="SUBTILASE"/>
    <property type="match status" value="1"/>
</dbReference>
<feature type="domain" description="Peptidase S8/S53" evidence="7">
    <location>
        <begin position="170"/>
        <end position="389"/>
    </location>
</feature>
<keyword evidence="6" id="KW-0732">Signal</keyword>
<feature type="active site" description="Charge relay system" evidence="5">
    <location>
        <position position="210"/>
    </location>
</feature>
<keyword evidence="9" id="KW-1185">Reference proteome</keyword>
<evidence type="ECO:0000259" key="7">
    <source>
        <dbReference type="Pfam" id="PF00082"/>
    </source>
</evidence>
<dbReference type="EMBL" id="QRAN01000027">
    <property type="protein sequence ID" value="RLQ20422.1"/>
    <property type="molecule type" value="Genomic_DNA"/>
</dbReference>
<dbReference type="AlphaFoldDB" id="A0A3L7DX87"/>
<evidence type="ECO:0000256" key="6">
    <source>
        <dbReference type="SAM" id="SignalP"/>
    </source>
</evidence>
<evidence type="ECO:0000256" key="2">
    <source>
        <dbReference type="ARBA" id="ARBA00022670"/>
    </source>
</evidence>
<dbReference type="InterPro" id="IPR000209">
    <property type="entry name" value="Peptidase_S8/S53_dom"/>
</dbReference>
<keyword evidence="4 5" id="KW-0720">Serine protease</keyword>
<dbReference type="InterPro" id="IPR036852">
    <property type="entry name" value="Peptidase_S8/S53_dom_sf"/>
</dbReference>
<dbReference type="InterPro" id="IPR022398">
    <property type="entry name" value="Peptidase_S8_His-AS"/>
</dbReference>
<evidence type="ECO:0000313" key="8">
    <source>
        <dbReference type="EMBL" id="RLQ20422.1"/>
    </source>
</evidence>
<dbReference type="PROSITE" id="PS00136">
    <property type="entry name" value="SUBTILASE_ASP"/>
    <property type="match status" value="1"/>
</dbReference>
<protein>
    <submittedName>
        <fullName evidence="8">Serine protease</fullName>
    </submittedName>
</protein>
<dbReference type="Pfam" id="PF00082">
    <property type="entry name" value="Peptidase_S8"/>
    <property type="match status" value="1"/>
</dbReference>
<dbReference type="GO" id="GO:0006508">
    <property type="term" value="P:proteolysis"/>
    <property type="evidence" value="ECO:0007669"/>
    <property type="project" value="UniProtKB-KW"/>
</dbReference>
<feature type="active site" description="Charge relay system" evidence="5">
    <location>
        <position position="177"/>
    </location>
</feature>
<dbReference type="SUPFAM" id="SSF52743">
    <property type="entry name" value="Subtilisin-like"/>
    <property type="match status" value="1"/>
</dbReference>
<evidence type="ECO:0000256" key="4">
    <source>
        <dbReference type="ARBA" id="ARBA00022825"/>
    </source>
</evidence>
<dbReference type="OrthoDB" id="9790784at2"/>
<accession>A0A3L7DX87</accession>
<dbReference type="PANTHER" id="PTHR43806:SF11">
    <property type="entry name" value="CEREVISIN-RELATED"/>
    <property type="match status" value="1"/>
</dbReference>
<reference evidence="8 9" key="1">
    <citation type="submission" date="2018-07" db="EMBL/GenBank/DDBJ databases">
        <title>Halioglobus sp. genome submission.</title>
        <authorList>
            <person name="Ye M.-Q."/>
            <person name="Du Z.-J."/>
        </authorList>
    </citation>
    <scope>NUCLEOTIDE SEQUENCE [LARGE SCALE GENOMIC DNA]</scope>
    <source>
        <strain evidence="8 9">U0301</strain>
    </source>
</reference>
<dbReference type="InterPro" id="IPR015500">
    <property type="entry name" value="Peptidase_S8_subtilisin-rel"/>
</dbReference>
<name>A0A3L7DX87_9GAMM</name>
<sequence length="437" mass="47296">MSPRSHPTLFYAALLLVCCLCACQGLPEQVSHPSPGPAPRILVTVTLGEAHEAALLDAFNSSSYRGRYDAPLSTRQQLQRLARDYRITERAGWVIESLGVYCGLYNMPPDEDVQALIDRLNADPRVESAQRLERYSTRAGPKYNDPYFALQYGNAQDFVLGLHQRATGLGVNVAIIDTGLDARHPELRHQIASEEVFLVGEASTPDPGIHGTAVAGVIAARANNKLGIVGLAPDARIHSLRACHQLDSHSSLAECDSFTVARAIDFAINRQLDIINLSLSGPPDPLVARLVAAALVRGQLITAADPGQGHQRYPALLPGVIAVREESGEYIDNAPEKETLVVRAPLTEVLSTGPGGGYDYYSGSSMATALVTALTALSLESEGRLSAAHRTDWLNRMLRQGLRPEVAKQGDPDTTTSDLTEHLEPDRWFARQASHAH</sequence>
<proteinExistence type="inferred from homology"/>
<comment type="caution">
    <text evidence="8">The sequence shown here is derived from an EMBL/GenBank/DDBJ whole genome shotgun (WGS) entry which is preliminary data.</text>
</comment>
<dbReference type="PRINTS" id="PR00723">
    <property type="entry name" value="SUBTILISIN"/>
</dbReference>
<feature type="chain" id="PRO_5018097888" evidence="6">
    <location>
        <begin position="23"/>
        <end position="437"/>
    </location>
</feature>
<comment type="similarity">
    <text evidence="1 5">Belongs to the peptidase S8 family.</text>
</comment>
<organism evidence="8 9">
    <name type="scientific">Seongchinamella sediminis</name>
    <dbReference type="NCBI Taxonomy" id="2283635"/>
    <lineage>
        <taxon>Bacteria</taxon>
        <taxon>Pseudomonadati</taxon>
        <taxon>Pseudomonadota</taxon>
        <taxon>Gammaproteobacteria</taxon>
        <taxon>Cellvibrionales</taxon>
        <taxon>Halieaceae</taxon>
        <taxon>Seongchinamella</taxon>
    </lineage>
</organism>